<organism evidence="1 2">
    <name type="scientific">Naganishia friedmannii</name>
    <dbReference type="NCBI Taxonomy" id="89922"/>
    <lineage>
        <taxon>Eukaryota</taxon>
        <taxon>Fungi</taxon>
        <taxon>Dikarya</taxon>
        <taxon>Basidiomycota</taxon>
        <taxon>Agaricomycotina</taxon>
        <taxon>Tremellomycetes</taxon>
        <taxon>Filobasidiales</taxon>
        <taxon>Filobasidiaceae</taxon>
        <taxon>Naganishia</taxon>
    </lineage>
</organism>
<gene>
    <name evidence="1" type="ORF">QFC21_007377</name>
</gene>
<protein>
    <submittedName>
        <fullName evidence="1">Uncharacterized protein</fullName>
    </submittedName>
</protein>
<reference evidence="1" key="1">
    <citation type="submission" date="2023-04" db="EMBL/GenBank/DDBJ databases">
        <title>Draft Genome sequencing of Naganishia species isolated from polar environments using Oxford Nanopore Technology.</title>
        <authorList>
            <person name="Leo P."/>
            <person name="Venkateswaran K."/>
        </authorList>
    </citation>
    <scope>NUCLEOTIDE SEQUENCE</scope>
    <source>
        <strain evidence="1">MNA-CCFEE 5423</strain>
    </source>
</reference>
<keyword evidence="2" id="KW-1185">Reference proteome</keyword>
<feature type="non-terminal residue" evidence="1">
    <location>
        <position position="175"/>
    </location>
</feature>
<evidence type="ECO:0000313" key="2">
    <source>
        <dbReference type="Proteomes" id="UP001227268"/>
    </source>
</evidence>
<accession>A0ACC2UV35</accession>
<proteinExistence type="predicted"/>
<comment type="caution">
    <text evidence="1">The sequence shown here is derived from an EMBL/GenBank/DDBJ whole genome shotgun (WGS) entry which is preliminary data.</text>
</comment>
<name>A0ACC2UV35_9TREE</name>
<dbReference type="Proteomes" id="UP001227268">
    <property type="component" value="Unassembled WGS sequence"/>
</dbReference>
<evidence type="ECO:0000313" key="1">
    <source>
        <dbReference type="EMBL" id="KAJ9090718.1"/>
    </source>
</evidence>
<dbReference type="EMBL" id="JASBWT010000093">
    <property type="protein sequence ID" value="KAJ9090718.1"/>
    <property type="molecule type" value="Genomic_DNA"/>
</dbReference>
<sequence length="175" mass="20072">MATKDSHPVRQPSSRKIAPAAPENAKEKYQRVQDEAERLQDGALAVSTRKTYGGKVQHFRRWMTEYNRQYQESHDKETPNLSDALTVMSDRTATAVFYYITERSMQVRHSTLAIIKAALKEEFMRVWGNAAEQPGWQKNGADEWVGNPCNDIRVIRIMGTVAKEENKDETVVTRQ</sequence>